<dbReference type="GO" id="GO:0000164">
    <property type="term" value="C:protein phosphatase type 1 complex"/>
    <property type="evidence" value="ECO:0007669"/>
    <property type="project" value="TreeGrafter"/>
</dbReference>
<accession>A0AAV4RXQ7</accession>
<protein>
    <submittedName>
        <fullName evidence="2">Protein phosphatase 1 regulatory subunit 3C-B</fullName>
    </submittedName>
</protein>
<dbReference type="GO" id="GO:0008157">
    <property type="term" value="F:protein phosphatase 1 binding"/>
    <property type="evidence" value="ECO:0007669"/>
    <property type="project" value="TreeGrafter"/>
</dbReference>
<gene>
    <name evidence="2" type="primary">ppp1r3cb</name>
    <name evidence="2" type="ORF">CDAR_2151</name>
</gene>
<name>A0AAV4RXQ7_9ARAC</name>
<dbReference type="EMBL" id="BPLQ01006866">
    <property type="protein sequence ID" value="GIY25889.1"/>
    <property type="molecule type" value="Genomic_DNA"/>
</dbReference>
<organism evidence="2 3">
    <name type="scientific">Caerostris darwini</name>
    <dbReference type="NCBI Taxonomy" id="1538125"/>
    <lineage>
        <taxon>Eukaryota</taxon>
        <taxon>Metazoa</taxon>
        <taxon>Ecdysozoa</taxon>
        <taxon>Arthropoda</taxon>
        <taxon>Chelicerata</taxon>
        <taxon>Arachnida</taxon>
        <taxon>Araneae</taxon>
        <taxon>Araneomorphae</taxon>
        <taxon>Entelegynae</taxon>
        <taxon>Araneoidea</taxon>
        <taxon>Araneidae</taxon>
        <taxon>Caerostris</taxon>
    </lineage>
</organism>
<dbReference type="PANTHER" id="PTHR12307:SF48">
    <property type="entry name" value="PROTEIN PHOSPHATASE 1 REGULATORY SUBUNIT"/>
    <property type="match status" value="1"/>
</dbReference>
<evidence type="ECO:0000313" key="3">
    <source>
        <dbReference type="Proteomes" id="UP001054837"/>
    </source>
</evidence>
<dbReference type="InterPro" id="IPR038175">
    <property type="entry name" value="CBM21_dom_sf"/>
</dbReference>
<evidence type="ECO:0000313" key="2">
    <source>
        <dbReference type="EMBL" id="GIY25889.1"/>
    </source>
</evidence>
<dbReference type="Gene3D" id="2.60.40.2440">
    <property type="entry name" value="Carbohydrate binding type-21 domain"/>
    <property type="match status" value="1"/>
</dbReference>
<dbReference type="PROSITE" id="PS51159">
    <property type="entry name" value="CBM21"/>
    <property type="match status" value="1"/>
</dbReference>
<reference evidence="2 3" key="1">
    <citation type="submission" date="2021-06" db="EMBL/GenBank/DDBJ databases">
        <title>Caerostris darwini draft genome.</title>
        <authorList>
            <person name="Kono N."/>
            <person name="Arakawa K."/>
        </authorList>
    </citation>
    <scope>NUCLEOTIDE SEQUENCE [LARGE SCALE GENOMIC DNA]</scope>
</reference>
<dbReference type="InterPro" id="IPR050782">
    <property type="entry name" value="PP1_regulatory_subunit_3"/>
</dbReference>
<evidence type="ECO:0000259" key="1">
    <source>
        <dbReference type="PROSITE" id="PS51159"/>
    </source>
</evidence>
<feature type="domain" description="CBM21" evidence="1">
    <location>
        <begin position="135"/>
        <end position="247"/>
    </location>
</feature>
<dbReference type="Pfam" id="PF03370">
    <property type="entry name" value="CBM_21"/>
    <property type="match status" value="1"/>
</dbReference>
<keyword evidence="3" id="KW-1185">Reference proteome</keyword>
<dbReference type="Proteomes" id="UP001054837">
    <property type="component" value="Unassembled WGS sequence"/>
</dbReference>
<proteinExistence type="predicted"/>
<dbReference type="InterPro" id="IPR005036">
    <property type="entry name" value="CBM21_dom"/>
</dbReference>
<dbReference type="PANTHER" id="PTHR12307">
    <property type="entry name" value="PROTEIN PHOSPHATASE 1 REGULATORY SUBUNIT"/>
    <property type="match status" value="1"/>
</dbReference>
<dbReference type="GO" id="GO:2001069">
    <property type="term" value="F:glycogen binding"/>
    <property type="evidence" value="ECO:0007669"/>
    <property type="project" value="TreeGrafter"/>
</dbReference>
<sequence length="335" mass="37854">MPIDLEMILSASPPIFSTTSFMDFGYGHFRNNNNNIHNNAINSALDTYGDVRSCLMDKPDFDNGRDGGKKRVWFADDKGLALTHVKIMSEPSNCPPKWTDEFLAQVVKGVKPNPTSDIQWTAQFAQPASDYLAFRDKIQKNNVSLENVIVREGDDTVTGTIKVKNIAFDKEVFVRVTFDKWVSSQDIAASFSPSGIQSGNSQFDTFSFALCIPSSAVKFETVEFCVCYKCSGVEYWDSNDGENYVLAAVSQKSPVFCPTYAKRVSDALQVNINSWSEFASWNHLVTEGPYWQSHVFWKETSNLFSFIIFKELVNDSTEKRLYSSVYVYNKFRIAV</sequence>
<dbReference type="GO" id="GO:0005979">
    <property type="term" value="P:regulation of glycogen biosynthetic process"/>
    <property type="evidence" value="ECO:0007669"/>
    <property type="project" value="TreeGrafter"/>
</dbReference>
<comment type="caution">
    <text evidence="2">The sequence shown here is derived from an EMBL/GenBank/DDBJ whole genome shotgun (WGS) entry which is preliminary data.</text>
</comment>
<dbReference type="AlphaFoldDB" id="A0AAV4RXQ7"/>